<evidence type="ECO:0000256" key="3">
    <source>
        <dbReference type="ARBA" id="ARBA00022475"/>
    </source>
</evidence>
<dbReference type="OrthoDB" id="6385730at2"/>
<dbReference type="EMBL" id="FNNA01000006">
    <property type="protein sequence ID" value="SDX41299.1"/>
    <property type="molecule type" value="Genomic_DNA"/>
</dbReference>
<dbReference type="RefSeq" id="WP_036703477.1">
    <property type="nucleotide sequence ID" value="NZ_CP051542.1"/>
</dbReference>
<dbReference type="PANTHER" id="PTHR35011">
    <property type="entry name" value="2,3-DIKETO-L-GULONATE TRAP TRANSPORTER SMALL PERMEASE PROTEIN YIAM"/>
    <property type="match status" value="1"/>
</dbReference>
<accession>A0A099G231</accession>
<keyword evidence="7 9" id="KW-0472">Membrane</keyword>
<dbReference type="Pfam" id="PF04290">
    <property type="entry name" value="DctQ"/>
    <property type="match status" value="1"/>
</dbReference>
<evidence type="ECO:0000313" key="12">
    <source>
        <dbReference type="Proteomes" id="UP000182944"/>
    </source>
</evidence>
<keyword evidence="12" id="KW-1185">Reference proteome</keyword>
<evidence type="ECO:0000256" key="7">
    <source>
        <dbReference type="ARBA" id="ARBA00023136"/>
    </source>
</evidence>
<evidence type="ECO:0000256" key="4">
    <source>
        <dbReference type="ARBA" id="ARBA00022519"/>
    </source>
</evidence>
<dbReference type="InterPro" id="IPR055348">
    <property type="entry name" value="DctQ"/>
</dbReference>
<comment type="function">
    <text evidence="9">Part of the tripartite ATP-independent periplasmic (TRAP) transport system.</text>
</comment>
<evidence type="ECO:0000256" key="2">
    <source>
        <dbReference type="ARBA" id="ARBA00022448"/>
    </source>
</evidence>
<comment type="similarity">
    <text evidence="8 9">Belongs to the TRAP transporter small permease family.</text>
</comment>
<reference evidence="12" key="1">
    <citation type="submission" date="2016-10" db="EMBL/GenBank/DDBJ databases">
        <authorList>
            <person name="Varghese N."/>
            <person name="Submissions S."/>
        </authorList>
    </citation>
    <scope>NUCLEOTIDE SEQUENCE [LARGE SCALE GENOMIC DNA]</scope>
    <source>
        <strain evidence="12">DSM 29303</strain>
    </source>
</reference>
<dbReference type="InterPro" id="IPR007387">
    <property type="entry name" value="TRAP_DctQ"/>
</dbReference>
<keyword evidence="4 9" id="KW-0997">Cell inner membrane</keyword>
<keyword evidence="6 9" id="KW-1133">Transmembrane helix</keyword>
<organism evidence="11 12">
    <name type="scientific">Paracoccus sanguinis</name>
    <dbReference type="NCBI Taxonomy" id="1545044"/>
    <lineage>
        <taxon>Bacteria</taxon>
        <taxon>Pseudomonadati</taxon>
        <taxon>Pseudomonadota</taxon>
        <taxon>Alphaproteobacteria</taxon>
        <taxon>Rhodobacterales</taxon>
        <taxon>Paracoccaceae</taxon>
        <taxon>Paracoccus</taxon>
    </lineage>
</organism>
<feature type="transmembrane region" description="Helical" evidence="9">
    <location>
        <begin position="129"/>
        <end position="148"/>
    </location>
</feature>
<evidence type="ECO:0000259" key="10">
    <source>
        <dbReference type="Pfam" id="PF04290"/>
    </source>
</evidence>
<evidence type="ECO:0000256" key="5">
    <source>
        <dbReference type="ARBA" id="ARBA00022692"/>
    </source>
</evidence>
<dbReference type="GO" id="GO:0005886">
    <property type="term" value="C:plasma membrane"/>
    <property type="evidence" value="ECO:0007669"/>
    <property type="project" value="UniProtKB-SubCell"/>
</dbReference>
<dbReference type="AlphaFoldDB" id="A0A099G231"/>
<evidence type="ECO:0000256" key="6">
    <source>
        <dbReference type="ARBA" id="ARBA00022989"/>
    </source>
</evidence>
<dbReference type="STRING" id="1545044.SAMN05444276_10630"/>
<evidence type="ECO:0000256" key="1">
    <source>
        <dbReference type="ARBA" id="ARBA00004429"/>
    </source>
</evidence>
<feature type="transmembrane region" description="Helical" evidence="9">
    <location>
        <begin position="83"/>
        <end position="103"/>
    </location>
</feature>
<dbReference type="Proteomes" id="UP000182944">
    <property type="component" value="Unassembled WGS sequence"/>
</dbReference>
<protein>
    <recommendedName>
        <fullName evidence="9">TRAP transporter small permease protein</fullName>
    </recommendedName>
</protein>
<evidence type="ECO:0000313" key="11">
    <source>
        <dbReference type="EMBL" id="SDX41299.1"/>
    </source>
</evidence>
<comment type="subcellular location">
    <subcellularLocation>
        <location evidence="1 9">Cell inner membrane</location>
        <topology evidence="1 9">Multi-pass membrane protein</topology>
    </subcellularLocation>
</comment>
<dbReference type="PANTHER" id="PTHR35011:SF2">
    <property type="entry name" value="2,3-DIKETO-L-GULONATE TRAP TRANSPORTER SMALL PERMEASE PROTEIN YIAM"/>
    <property type="match status" value="1"/>
</dbReference>
<feature type="transmembrane region" description="Helical" evidence="9">
    <location>
        <begin position="48"/>
        <end position="71"/>
    </location>
</feature>
<accession>A0A099GAG4</accession>
<feature type="domain" description="Tripartite ATP-independent periplasmic transporters DctQ component" evidence="10">
    <location>
        <begin position="20"/>
        <end position="150"/>
    </location>
</feature>
<comment type="caution">
    <text evidence="9">Lacks conserved residue(s) required for the propagation of feature annotation.</text>
</comment>
<keyword evidence="5 9" id="KW-0812">Transmembrane</keyword>
<name>A0A099G231_9RHOB</name>
<dbReference type="GO" id="GO:0022857">
    <property type="term" value="F:transmembrane transporter activity"/>
    <property type="evidence" value="ECO:0007669"/>
    <property type="project" value="UniProtKB-UniRule"/>
</dbReference>
<sequence length="170" mass="19030">MKAIERIMLELAVVSVFLLTALIATDVAMRTFAHRTLPDVVILVRELMIPTIMLPLAAATAHRAHISVTFLTDRMSPAWRGRLIVMGWVVALIAVLPLIYASARDLNATWTSGEFYDGQLGVPRWPMRLVFLLGLIAMWVRLAQVALADLTELRRTGTVTEQRHDEEEAV</sequence>
<dbReference type="GO" id="GO:0015740">
    <property type="term" value="P:C4-dicarboxylate transport"/>
    <property type="evidence" value="ECO:0007669"/>
    <property type="project" value="TreeGrafter"/>
</dbReference>
<proteinExistence type="inferred from homology"/>
<evidence type="ECO:0000256" key="9">
    <source>
        <dbReference type="RuleBase" id="RU369079"/>
    </source>
</evidence>
<comment type="subunit">
    <text evidence="9">The complex comprises the extracytoplasmic solute receptor protein and the two transmembrane proteins.</text>
</comment>
<evidence type="ECO:0000256" key="8">
    <source>
        <dbReference type="ARBA" id="ARBA00038436"/>
    </source>
</evidence>
<keyword evidence="2 9" id="KW-0813">Transport</keyword>
<keyword evidence="3" id="KW-1003">Cell membrane</keyword>
<gene>
    <name evidence="11" type="ORF">SAMN05444276_10630</name>
</gene>